<evidence type="ECO:0000256" key="3">
    <source>
        <dbReference type="PROSITE-ProRule" id="PRU00339"/>
    </source>
</evidence>
<organism evidence="5 6">
    <name type="scientific">Mixia osmundae (strain CBS 9802 / IAM 14324 / JCM 22182 / KY 12970)</name>
    <dbReference type="NCBI Taxonomy" id="764103"/>
    <lineage>
        <taxon>Eukaryota</taxon>
        <taxon>Fungi</taxon>
        <taxon>Dikarya</taxon>
        <taxon>Basidiomycota</taxon>
        <taxon>Pucciniomycotina</taxon>
        <taxon>Mixiomycetes</taxon>
        <taxon>Mixiales</taxon>
        <taxon>Mixiaceae</taxon>
        <taxon>Mixia</taxon>
    </lineage>
</organism>
<dbReference type="STRING" id="764103.G7DWL8"/>
<proteinExistence type="predicted"/>
<dbReference type="SMART" id="SM00028">
    <property type="entry name" value="TPR"/>
    <property type="match status" value="2"/>
</dbReference>
<dbReference type="PROSITE" id="PS50005">
    <property type="entry name" value="TPR"/>
    <property type="match status" value="1"/>
</dbReference>
<reference evidence="5 6" key="2">
    <citation type="journal article" date="2012" name="Open Biol.">
        <title>Characteristics of nucleosomes and linker DNA regions on the genome of the basidiomycete Mixia osmundae revealed by mono- and dinucleosome mapping.</title>
        <authorList>
            <person name="Nishida H."/>
            <person name="Kondo S."/>
            <person name="Matsumoto T."/>
            <person name="Suzuki Y."/>
            <person name="Yoshikawa H."/>
            <person name="Taylor T.D."/>
            <person name="Sugiyama J."/>
        </authorList>
    </citation>
    <scope>NUCLEOTIDE SEQUENCE [LARGE SCALE GENOMIC DNA]</scope>
    <source>
        <strain evidence="6">CBS 9802 / IAM 14324 / JCM 22182 / KY 12970</strain>
    </source>
</reference>
<dbReference type="SUPFAM" id="SSF48452">
    <property type="entry name" value="TPR-like"/>
    <property type="match status" value="1"/>
</dbReference>
<dbReference type="Proteomes" id="UP000009131">
    <property type="component" value="Unassembled WGS sequence"/>
</dbReference>
<sequence>MGMTAESSATAAARNSAIEQALLLSNWSDNDISLPLSPVETLLQHICHGRYSQLLTSKLVRSLQLFRLATDDAGRPIVSLASQQEPKEWIMLAVGIALLQAFVQTNWTGPEVDLSPLDLIDSAPEGVSESALNDAAVAALSLAGEPAYHLARKTSFLLIARELVAQPSSIPSIALWRLRAGIVHLQLLDEPVPLPDPTLLAVERYRDVVLASLPDSDERQDLIATVSLELGLYYSLISQNQPTATRAASDLFLRAATDTKLEYKLTGRLGKRTKFQQKETSQLLVLAQSRPRQLWQPRTQTKAGETNGAVPDMPEVHALNDDTLLERTKYTATSDESAQSALDALDPSQQPALHPLDQSILLALCLNISNTSPAHGLTTLQMGAFVTRVLDHPENWTIYSMGLLIRSRLEASRSRTVERGLLQMQSLVDQLRLEGSDVERPPPEDDHIIEREKGAPVQERLQYVYDVAAPARWHLEAELAKRFLGLGVVKSALEIFIRLEMWEDAVKCWQAIEQQPKGIAVVKDLLEGRKEQSDEVGLRIKGKISDKARQAKLWCLLGDLEANADHYRKAWELSGKTSSRAMRSLGVMLFTRKDYPGTIEALRKALAINPLFVRSWFVLGCAAMMSTDWPTAEEAFARCVSLDDEDGECWSNLASIHLRRTEEAATGSATAPTELGDEAIYDTGKVPYSRKRAAYGCLRQAVRYSYDSWRVWQNFMIVSVDVGELTDAARALGKLVELRADKVGDEAIDFEVLERLVNAVTRGKSYAELSAPPVDNSDETDVGPNSSRALWPRVKDLFERTLLPRISSAPRLFLAYANLLYWAGDLKGSIDAHLKAYRCSSAVKDEAASQQSVFITAAQEVLDVVDVLRNMGSKEVDGQLVLADWRYQAKSIVRTFLARTRTNFEEEPAWQSLNEELQDLKS</sequence>
<evidence type="ECO:0000313" key="6">
    <source>
        <dbReference type="Proteomes" id="UP000009131"/>
    </source>
</evidence>
<dbReference type="InParanoid" id="G7DWL8"/>
<comment type="caution">
    <text evidence="5">The sequence shown here is derived from an EMBL/GenBank/DDBJ whole genome shotgun (WGS) entry which is preliminary data.</text>
</comment>
<evidence type="ECO:0000256" key="4">
    <source>
        <dbReference type="SAM" id="MobiDB-lite"/>
    </source>
</evidence>
<dbReference type="HOGENOM" id="CLU_004905_0_1_1"/>
<dbReference type="PANTHER" id="PTHR16193">
    <property type="entry name" value="TETRATRICOPEPTIDE REPEAT PROTEIN 27"/>
    <property type="match status" value="1"/>
</dbReference>
<keyword evidence="2 3" id="KW-0802">TPR repeat</keyword>
<dbReference type="InterPro" id="IPR044244">
    <property type="entry name" value="TTC27/Emw1"/>
</dbReference>
<evidence type="ECO:0000256" key="1">
    <source>
        <dbReference type="ARBA" id="ARBA00022737"/>
    </source>
</evidence>
<keyword evidence="1" id="KW-0677">Repeat</keyword>
<dbReference type="AlphaFoldDB" id="G7DWL8"/>
<dbReference type="PANTHER" id="PTHR16193:SF0">
    <property type="entry name" value="TETRATRICOPEPTIDE REPEAT PROTEIN 27"/>
    <property type="match status" value="1"/>
</dbReference>
<dbReference type="Gene3D" id="1.25.40.10">
    <property type="entry name" value="Tetratricopeptide repeat domain"/>
    <property type="match status" value="1"/>
</dbReference>
<gene>
    <name evidence="5" type="primary">Mo01633</name>
    <name evidence="5" type="ORF">E5Q_01633</name>
</gene>
<evidence type="ECO:0000313" key="5">
    <source>
        <dbReference type="EMBL" id="GAA94978.1"/>
    </source>
</evidence>
<feature type="region of interest" description="Disordered" evidence="4">
    <location>
        <begin position="294"/>
        <end position="315"/>
    </location>
</feature>
<dbReference type="InterPro" id="IPR011990">
    <property type="entry name" value="TPR-like_helical_dom_sf"/>
</dbReference>
<dbReference type="FunCoup" id="G7DWL8">
    <property type="interactions" value="804"/>
</dbReference>
<dbReference type="eggNOG" id="KOG1128">
    <property type="taxonomic scope" value="Eukaryota"/>
</dbReference>
<dbReference type="InterPro" id="IPR019734">
    <property type="entry name" value="TPR_rpt"/>
</dbReference>
<feature type="repeat" description="TPR" evidence="3">
    <location>
        <begin position="579"/>
        <end position="612"/>
    </location>
</feature>
<accession>G7DWL8</accession>
<dbReference type="OrthoDB" id="1936594at2759"/>
<evidence type="ECO:0000256" key="2">
    <source>
        <dbReference type="ARBA" id="ARBA00022803"/>
    </source>
</evidence>
<dbReference type="EMBL" id="BABT02000052">
    <property type="protein sequence ID" value="GAA94978.1"/>
    <property type="molecule type" value="Genomic_DNA"/>
</dbReference>
<name>G7DWL8_MIXOS</name>
<reference evidence="5 6" key="1">
    <citation type="journal article" date="2011" name="J. Gen. Appl. Microbiol.">
        <title>Draft genome sequencing of the enigmatic basidiomycete Mixia osmundae.</title>
        <authorList>
            <person name="Nishida H."/>
            <person name="Nagatsuka Y."/>
            <person name="Sugiyama J."/>
        </authorList>
    </citation>
    <scope>NUCLEOTIDE SEQUENCE [LARGE SCALE GENOMIC DNA]</scope>
    <source>
        <strain evidence="6">CBS 9802 / IAM 14324 / JCM 22182 / KY 12970</strain>
    </source>
</reference>
<protein>
    <submittedName>
        <fullName evidence="5">Uncharacterized protein</fullName>
    </submittedName>
</protein>
<keyword evidence="6" id="KW-1185">Reference proteome</keyword>